<comment type="pathway">
    <text evidence="2 15">Porphyrin-containing compound metabolism; protoporphyrin-IX biosynthesis; protoporphyrinogen-IX from coproporphyrinogen-III (AdoMet route): step 1/1.</text>
</comment>
<keyword evidence="5 15" id="KW-0004">4Fe-4S</keyword>
<evidence type="ECO:0000256" key="6">
    <source>
        <dbReference type="ARBA" id="ARBA00022490"/>
    </source>
</evidence>
<dbReference type="PANTHER" id="PTHR13932">
    <property type="entry name" value="COPROPORPHYRINIGEN III OXIDASE"/>
    <property type="match status" value="1"/>
</dbReference>
<reference evidence="19 20" key="1">
    <citation type="submission" date="2019-02" db="EMBL/GenBank/DDBJ databases">
        <title>Genomic Encyclopedia of Type Strains, Phase IV (KMG-IV): sequencing the most valuable type-strain genomes for metagenomic binning, comparative biology and taxonomic classification.</title>
        <authorList>
            <person name="Goeker M."/>
        </authorList>
    </citation>
    <scope>NUCLEOTIDE SEQUENCE [LARGE SCALE GENOMIC DNA]</scope>
    <source>
        <strain evidence="19 20">DSM 21056</strain>
    </source>
</reference>
<keyword evidence="10 15" id="KW-0408">Iron</keyword>
<dbReference type="InterPro" id="IPR034505">
    <property type="entry name" value="Coproporphyrinogen-III_oxidase"/>
</dbReference>
<evidence type="ECO:0000313" key="19">
    <source>
        <dbReference type="EMBL" id="RZU99703.1"/>
    </source>
</evidence>
<feature type="binding site" evidence="16">
    <location>
        <position position="59"/>
    </location>
    <ligand>
        <name>S-adenosyl-L-methionine</name>
        <dbReference type="ChEBI" id="CHEBI:59789"/>
        <label>1</label>
    </ligand>
</feature>
<feature type="binding site" evidence="16">
    <location>
        <position position="116"/>
    </location>
    <ligand>
        <name>S-adenosyl-L-methionine</name>
        <dbReference type="ChEBI" id="CHEBI:59789"/>
        <label>1</label>
    </ligand>
</feature>
<keyword evidence="7 15" id="KW-0949">S-adenosyl-L-methionine</keyword>
<dbReference type="SFLD" id="SFLDS00029">
    <property type="entry name" value="Radical_SAM"/>
    <property type="match status" value="1"/>
</dbReference>
<dbReference type="InterPro" id="IPR058240">
    <property type="entry name" value="rSAM_sf"/>
</dbReference>
<dbReference type="PROSITE" id="PS51918">
    <property type="entry name" value="RADICAL_SAM"/>
    <property type="match status" value="1"/>
</dbReference>
<feature type="binding site" evidence="16">
    <location>
        <position position="178"/>
    </location>
    <ligand>
        <name>S-adenosyl-L-methionine</name>
        <dbReference type="ChEBI" id="CHEBI:59789"/>
        <label>2</label>
    </ligand>
</feature>
<evidence type="ECO:0000256" key="15">
    <source>
        <dbReference type="PIRNR" id="PIRNR000167"/>
    </source>
</evidence>
<comment type="catalytic activity">
    <reaction evidence="14 15">
        <text>coproporphyrinogen III + 2 S-adenosyl-L-methionine = protoporphyrinogen IX + 2 5'-deoxyadenosine + 2 L-methionine + 2 CO2</text>
        <dbReference type="Rhea" id="RHEA:15425"/>
        <dbReference type="ChEBI" id="CHEBI:16526"/>
        <dbReference type="ChEBI" id="CHEBI:17319"/>
        <dbReference type="ChEBI" id="CHEBI:57307"/>
        <dbReference type="ChEBI" id="CHEBI:57309"/>
        <dbReference type="ChEBI" id="CHEBI:57844"/>
        <dbReference type="ChEBI" id="CHEBI:59789"/>
        <dbReference type="EC" id="1.3.98.3"/>
    </reaction>
</comment>
<dbReference type="UniPathway" id="UPA00251">
    <property type="reaction ID" value="UER00323"/>
</dbReference>
<proteinExistence type="inferred from homology"/>
<dbReference type="Gene3D" id="1.10.10.920">
    <property type="match status" value="1"/>
</dbReference>
<comment type="subcellular location">
    <subcellularLocation>
        <location evidence="1 15">Cytoplasm</location>
    </subcellularLocation>
</comment>
<dbReference type="OrthoDB" id="9808022at2"/>
<dbReference type="CDD" id="cd01335">
    <property type="entry name" value="Radical_SAM"/>
    <property type="match status" value="1"/>
</dbReference>
<comment type="subunit">
    <text evidence="4">Monomer.</text>
</comment>
<dbReference type="Proteomes" id="UP000292298">
    <property type="component" value="Unassembled WGS sequence"/>
</dbReference>
<feature type="binding site" evidence="16">
    <location>
        <position position="335"/>
    </location>
    <ligand>
        <name>S-adenosyl-L-methionine</name>
        <dbReference type="ChEBI" id="CHEBI:59789"/>
        <label>1</label>
    </ligand>
</feature>
<dbReference type="AlphaFoldDB" id="A0A4Q8D2V4"/>
<feature type="binding site" evidence="16">
    <location>
        <position position="215"/>
    </location>
    <ligand>
        <name>S-adenosyl-L-methionine</name>
        <dbReference type="ChEBI" id="CHEBI:59789"/>
        <label>2</label>
    </ligand>
</feature>
<evidence type="ECO:0000256" key="10">
    <source>
        <dbReference type="ARBA" id="ARBA00023004"/>
    </source>
</evidence>
<accession>A0A4Q8D2V4</accession>
<evidence type="ECO:0000259" key="18">
    <source>
        <dbReference type="PROSITE" id="PS51918"/>
    </source>
</evidence>
<keyword evidence="20" id="KW-1185">Reference proteome</keyword>
<evidence type="ECO:0000256" key="5">
    <source>
        <dbReference type="ARBA" id="ARBA00022485"/>
    </source>
</evidence>
<dbReference type="GO" id="GO:0004109">
    <property type="term" value="F:coproporphyrinogen oxidase activity"/>
    <property type="evidence" value="ECO:0007669"/>
    <property type="project" value="InterPro"/>
</dbReference>
<keyword evidence="9 15" id="KW-0560">Oxidoreductase</keyword>
<dbReference type="GO" id="GO:0051539">
    <property type="term" value="F:4 iron, 4 sulfur cluster binding"/>
    <property type="evidence" value="ECO:0007669"/>
    <property type="project" value="UniProtKB-KW"/>
</dbReference>
<evidence type="ECO:0000256" key="14">
    <source>
        <dbReference type="ARBA" id="ARBA00048321"/>
    </source>
</evidence>
<dbReference type="GO" id="GO:0051989">
    <property type="term" value="F:coproporphyrinogen dehydrogenase activity"/>
    <property type="evidence" value="ECO:0007669"/>
    <property type="project" value="UniProtKB-EC"/>
</dbReference>
<keyword evidence="11 15" id="KW-0411">Iron-sulfur</keyword>
<dbReference type="EC" id="1.3.98.3" evidence="15"/>
<dbReference type="PIRSF" id="PIRSF000167">
    <property type="entry name" value="HemN"/>
    <property type="match status" value="1"/>
</dbReference>
<dbReference type="RefSeq" id="WP_130504096.1">
    <property type="nucleotide sequence ID" value="NZ_SHLI01000001.1"/>
</dbReference>
<feature type="binding site" evidence="16">
    <location>
        <position position="249"/>
    </location>
    <ligand>
        <name>S-adenosyl-L-methionine</name>
        <dbReference type="ChEBI" id="CHEBI:59789"/>
        <label>2</label>
    </ligand>
</feature>
<feature type="binding site" evidence="16">
    <location>
        <position position="151"/>
    </location>
    <ligand>
        <name>S-adenosyl-L-methionine</name>
        <dbReference type="ChEBI" id="CHEBI:59789"/>
        <label>1</label>
    </ligand>
</feature>
<dbReference type="SUPFAM" id="SSF102114">
    <property type="entry name" value="Radical SAM enzymes"/>
    <property type="match status" value="1"/>
</dbReference>
<protein>
    <recommendedName>
        <fullName evidence="15">Coproporphyrinogen-III oxidase</fullName>
        <ecNumber evidence="15">1.3.98.3</ecNumber>
    </recommendedName>
</protein>
<dbReference type="InterPro" id="IPR007197">
    <property type="entry name" value="rSAM"/>
</dbReference>
<dbReference type="FunFam" id="1.10.10.920:FF:000001">
    <property type="entry name" value="Coproporphyrinogen-III oxidase"/>
    <property type="match status" value="1"/>
</dbReference>
<dbReference type="NCBIfam" id="TIGR00538">
    <property type="entry name" value="hemN"/>
    <property type="match status" value="1"/>
</dbReference>
<feature type="binding site" evidence="17">
    <location>
        <position position="69"/>
    </location>
    <ligand>
        <name>[4Fe-4S] cluster</name>
        <dbReference type="ChEBI" id="CHEBI:49883"/>
        <note>4Fe-4S-S-AdoMet</note>
    </ligand>
</feature>
<keyword evidence="12 15" id="KW-0627">Porphyrin biosynthesis</keyword>
<evidence type="ECO:0000256" key="4">
    <source>
        <dbReference type="ARBA" id="ARBA00011245"/>
    </source>
</evidence>
<gene>
    <name evidence="19" type="ORF">EV698_1998</name>
</gene>
<evidence type="ECO:0000256" key="13">
    <source>
        <dbReference type="ARBA" id="ARBA00024295"/>
    </source>
</evidence>
<comment type="similarity">
    <text evidence="3 15">Belongs to the anaerobic coproporphyrinogen-III oxidase family.</text>
</comment>
<dbReference type="EMBL" id="SHLI01000001">
    <property type="protein sequence ID" value="RZU99703.1"/>
    <property type="molecule type" value="Genomic_DNA"/>
</dbReference>
<evidence type="ECO:0000256" key="16">
    <source>
        <dbReference type="PIRSR" id="PIRSR000167-1"/>
    </source>
</evidence>
<dbReference type="GO" id="GO:0005737">
    <property type="term" value="C:cytoplasm"/>
    <property type="evidence" value="ECO:0007669"/>
    <property type="project" value="UniProtKB-SubCell"/>
</dbReference>
<feature type="binding site" evidence="16">
    <location>
        <position position="190"/>
    </location>
    <ligand>
        <name>S-adenosyl-L-methionine</name>
        <dbReference type="ChEBI" id="CHEBI:59789"/>
        <label>2</label>
    </ligand>
</feature>
<dbReference type="InterPro" id="IPR023404">
    <property type="entry name" value="rSAM_horseshoe"/>
</dbReference>
<feature type="domain" description="Radical SAM core" evidence="18">
    <location>
        <begin position="50"/>
        <end position="286"/>
    </location>
</feature>
<dbReference type="InterPro" id="IPR006638">
    <property type="entry name" value="Elp3/MiaA/NifB-like_rSAM"/>
</dbReference>
<feature type="binding site" evidence="16">
    <location>
        <begin position="71"/>
        <end position="73"/>
    </location>
    <ligand>
        <name>S-adenosyl-L-methionine</name>
        <dbReference type="ChEBI" id="CHEBI:59789"/>
        <label>2</label>
    </ligand>
</feature>
<keyword evidence="6 15" id="KW-0963">Cytoplasm</keyword>
<feature type="binding site" evidence="16">
    <location>
        <begin position="117"/>
        <end position="118"/>
    </location>
    <ligand>
        <name>S-adenosyl-L-methionine</name>
        <dbReference type="ChEBI" id="CHEBI:59789"/>
        <label>2</label>
    </ligand>
</feature>
<evidence type="ECO:0000256" key="7">
    <source>
        <dbReference type="ARBA" id="ARBA00022691"/>
    </source>
</evidence>
<comment type="function">
    <text evidence="13">Involved in the heme biosynthesis. Catalyzes the anaerobic oxidative decarboxylation of propionate groups of rings A and B of coproporphyrinogen III to yield the vinyl groups in protoporphyrinogen IX.</text>
</comment>
<dbReference type="PANTHER" id="PTHR13932:SF6">
    <property type="entry name" value="OXYGEN-INDEPENDENT COPROPORPHYRINOGEN III OXIDASE"/>
    <property type="match status" value="1"/>
</dbReference>
<dbReference type="InterPro" id="IPR004558">
    <property type="entry name" value="Coprogen_oxidase_HemN"/>
</dbReference>
<dbReference type="InterPro" id="IPR010723">
    <property type="entry name" value="HemN_C"/>
</dbReference>
<evidence type="ECO:0000256" key="8">
    <source>
        <dbReference type="ARBA" id="ARBA00022723"/>
    </source>
</evidence>
<dbReference type="SFLD" id="SFLDG01065">
    <property type="entry name" value="anaerobic_coproporphyrinogen-I"/>
    <property type="match status" value="1"/>
</dbReference>
<dbReference type="GO" id="GO:0046872">
    <property type="term" value="F:metal ion binding"/>
    <property type="evidence" value="ECO:0007669"/>
    <property type="project" value="UniProtKB-KW"/>
</dbReference>
<sequence>MADRLLLDRTLLRRYDVTGPRYTSYPTAAQFTETFDAERYRERVAWSNDDPIPRPLSLYVHVPFCRTVCFYCACNKVITANYRRATDYLARLIDELDLQAALFADDRPVEQLHLGGGTPTYLTDEDLASLIDAIARRFPMAPPAEREFSIEVDPRTVDRERIRHLAALGFNRLSLGVQDFDADVQKAINRMQGVEATADIVEEARRQGFRSINLDLMYGLPLQTPERLSRTLDAVMTMRPDRIALYNYAHMPQMFRIQRQIPDASLPEAETKLTLLVEAMERLSREGYRYIGMDHFALPGDELAEAADNGTLHRNFQGYATRPDLDLIGLGASSIGQIGDSFSQNVRDPEGHAAAVRAGELPVWRGVELTADDRLRRDVIQAVMCRGQVDYAAIEARHTIDFVDYFRDALAELEPLVADGLLTMGRASLQVTEKGRFFLRNVAMPFDAYLAASRAERRYSRVI</sequence>
<evidence type="ECO:0000256" key="12">
    <source>
        <dbReference type="ARBA" id="ARBA00023244"/>
    </source>
</evidence>
<organism evidence="19 20">
    <name type="scientific">Spiribacter vilamensis</name>
    <dbReference type="NCBI Taxonomy" id="531306"/>
    <lineage>
        <taxon>Bacteria</taxon>
        <taxon>Pseudomonadati</taxon>
        <taxon>Pseudomonadota</taxon>
        <taxon>Gammaproteobacteria</taxon>
        <taxon>Chromatiales</taxon>
        <taxon>Ectothiorhodospiraceae</taxon>
        <taxon>Spiribacter</taxon>
    </lineage>
</organism>
<feature type="binding site" evidence="17">
    <location>
        <position position="72"/>
    </location>
    <ligand>
        <name>[4Fe-4S] cluster</name>
        <dbReference type="ChEBI" id="CHEBI:49883"/>
        <note>4Fe-4S-S-AdoMet</note>
    </ligand>
</feature>
<feature type="binding site" evidence="17">
    <location>
        <position position="65"/>
    </location>
    <ligand>
        <name>[4Fe-4S] cluster</name>
        <dbReference type="ChEBI" id="CHEBI:49883"/>
        <note>4Fe-4S-S-AdoMet</note>
    </ligand>
</feature>
<comment type="caution">
    <text evidence="19">The sequence shown here is derived from an EMBL/GenBank/DDBJ whole genome shotgun (WGS) entry which is preliminary data.</text>
</comment>
<comment type="cofactor">
    <cofactor evidence="15 17">
        <name>[4Fe-4S] cluster</name>
        <dbReference type="ChEBI" id="CHEBI:49883"/>
    </cofactor>
    <text evidence="15 17">Binds 1 [4Fe-4S] cluster. The cluster is coordinated with 3 cysteines and an exchangeable S-adenosyl-L-methionine.</text>
</comment>
<dbReference type="Pfam" id="PF04055">
    <property type="entry name" value="Radical_SAM"/>
    <property type="match status" value="1"/>
</dbReference>
<dbReference type="GO" id="GO:0006782">
    <property type="term" value="P:protoporphyrinogen IX biosynthetic process"/>
    <property type="evidence" value="ECO:0007669"/>
    <property type="project" value="UniProtKB-UniPathway"/>
</dbReference>
<dbReference type="SMART" id="SM00729">
    <property type="entry name" value="Elp3"/>
    <property type="match status" value="1"/>
</dbReference>
<evidence type="ECO:0000256" key="11">
    <source>
        <dbReference type="ARBA" id="ARBA00023014"/>
    </source>
</evidence>
<evidence type="ECO:0000256" key="1">
    <source>
        <dbReference type="ARBA" id="ARBA00004496"/>
    </source>
</evidence>
<evidence type="ECO:0000256" key="2">
    <source>
        <dbReference type="ARBA" id="ARBA00004785"/>
    </source>
</evidence>
<evidence type="ECO:0000256" key="17">
    <source>
        <dbReference type="PIRSR" id="PIRSR000167-2"/>
    </source>
</evidence>
<name>A0A4Q8D2V4_9GAMM</name>
<evidence type="ECO:0000256" key="3">
    <source>
        <dbReference type="ARBA" id="ARBA00005493"/>
    </source>
</evidence>
<evidence type="ECO:0000313" key="20">
    <source>
        <dbReference type="Proteomes" id="UP000292298"/>
    </source>
</evidence>
<evidence type="ECO:0000256" key="9">
    <source>
        <dbReference type="ARBA" id="ARBA00023002"/>
    </source>
</evidence>
<dbReference type="Gene3D" id="3.80.30.20">
    <property type="entry name" value="tm_1862 like domain"/>
    <property type="match status" value="1"/>
</dbReference>
<keyword evidence="8 15" id="KW-0479">Metal-binding</keyword>
<dbReference type="Pfam" id="PF06969">
    <property type="entry name" value="HemN_C"/>
    <property type="match status" value="1"/>
</dbReference>